<dbReference type="InterPro" id="IPR011990">
    <property type="entry name" value="TPR-like_helical_dom_sf"/>
</dbReference>
<proteinExistence type="predicted"/>
<dbReference type="PROSITE" id="PS50005">
    <property type="entry name" value="TPR"/>
    <property type="match status" value="4"/>
</dbReference>
<evidence type="ECO:0000313" key="4">
    <source>
        <dbReference type="EMBL" id="MCS3918331.1"/>
    </source>
</evidence>
<organism evidence="4 5">
    <name type="scientific">Candidatus Fervidibacter sacchari</name>
    <dbReference type="NCBI Taxonomy" id="1448929"/>
    <lineage>
        <taxon>Bacteria</taxon>
        <taxon>Candidatus Fervidibacterota</taxon>
        <taxon>Candidatus Fervidibacter</taxon>
    </lineage>
</organism>
<reference evidence="4 5" key="1">
    <citation type="submission" date="2022-08" db="EMBL/GenBank/DDBJ databases">
        <title>Bacterial and archaeal communities from various locations to study Microbial Dark Matter (Phase II).</title>
        <authorList>
            <person name="Stepanauskas R."/>
        </authorList>
    </citation>
    <scope>NUCLEOTIDE SEQUENCE [LARGE SCALE GENOMIC DNA]</scope>
    <source>
        <strain evidence="4 5">PD1</strain>
    </source>
</reference>
<comment type="caution">
    <text evidence="4">The sequence shown here is derived from an EMBL/GenBank/DDBJ whole genome shotgun (WGS) entry which is preliminary data.</text>
</comment>
<feature type="repeat" description="TPR" evidence="1">
    <location>
        <begin position="270"/>
        <end position="303"/>
    </location>
</feature>
<dbReference type="Proteomes" id="UP001204798">
    <property type="component" value="Unassembled WGS sequence"/>
</dbReference>
<sequence length="1012" mass="114084">MLASVHVAVKLAEAEKKLVPEAELYWALDGALAQGQTAKAKQIVEANAELARRLHANLLFVQSELKLDLEDAAPISPRMDEIATLLDLVSDESLRLLANAVAKLPDANLLQINGDELSEALAKFVQGLRSENADEQINLFQTALQKCDALGLELGKLLCLHRLAVAEREKGDLQPAFVHANQVRNLIPRWNYSAFTPAVLNNLGVIAYRLGLMETARQNFLAAFDAAEKHNIKRLQGMILTNLSAVAIQLGNFRQAADFLQQVLTFGKTVARLNNLGALHTYLRDYESALLAFREALELARQRKDISRQVLIWNNIGGLYWLQGNYEQALSCLKQASALAEQTGDLFRVAPIHLTFGLIYAEMGEFEKAEHHFSELLRISRQIGDRLREVGALSRLGFLHIRQKRWDEAIKLLEEASEIAAKSNHLPNHALALLNLGVALEGKGELEAALKAYQEALKIWQDISDPWMQAWAWKNIGDVNEKLAERLTGKERERYWLQAIDAYWRSVRLMEQVREGVGKEQMQALFAQSASEPFYRLVNLLAQMGRAEEAFEVAERMKAQALLELVRFASLLEQEPAPNQVASEYQTFQRRITELEEQLAEALSSPKPNWERVSQLRQELVAARDEFERWRDLWRLQRWKILPVRKGRVTFGAWKGLPLPSDAAVLEYVVTEKRTWVFVLQRKGTKWQIDCYDLPVPQKQLEEDIAWLQGMLVQRRPVGATLQRLYATLFAPIEKSLQGKRWLIIVPDGALFALPFQALQDSEGTYLAERFAIVYAPSLTTLWALNSQSRASSSDSAEASPFRKGEGSGWLWTGLAVTSFESGLEPLPFARQEVQSIASLLNRQKLSARALIGNEATEEKALKALKESRWVHFATHAFLEPTRPLYSRLVLKADQKHDGMLRAFEVLDAGQLASEMVVLSACETGLGKTLKGEGLMGLVWVFLATGTKTLVVSQWQVNDLSAARLMAAYYRHMLKGLPPAEALRRSQVELLSQRPFHHPYFWAAFAVWGKGF</sequence>
<dbReference type="SMART" id="SM00028">
    <property type="entry name" value="TPR"/>
    <property type="match status" value="7"/>
</dbReference>
<feature type="domain" description="CHAT" evidence="3">
    <location>
        <begin position="720"/>
        <end position="1009"/>
    </location>
</feature>
<keyword evidence="5" id="KW-1185">Reference proteome</keyword>
<gene>
    <name evidence="4" type="ORF">M2350_000728</name>
</gene>
<dbReference type="PANTHER" id="PTHR10098:SF108">
    <property type="entry name" value="TETRATRICOPEPTIDE REPEAT PROTEIN 28"/>
    <property type="match status" value="1"/>
</dbReference>
<feature type="repeat" description="TPR" evidence="1">
    <location>
        <begin position="310"/>
        <end position="343"/>
    </location>
</feature>
<protein>
    <submittedName>
        <fullName evidence="4">CHAT domain-containing protein/Tfp pilus assembly protein PilF</fullName>
    </submittedName>
</protein>
<dbReference type="PANTHER" id="PTHR10098">
    <property type="entry name" value="RAPSYN-RELATED"/>
    <property type="match status" value="1"/>
</dbReference>
<dbReference type="Pfam" id="PF12770">
    <property type="entry name" value="CHAT"/>
    <property type="match status" value="1"/>
</dbReference>
<feature type="repeat" description="TPR" evidence="1">
    <location>
        <begin position="430"/>
        <end position="463"/>
    </location>
</feature>
<dbReference type="InterPro" id="IPR019734">
    <property type="entry name" value="TPR_rpt"/>
</dbReference>
<evidence type="ECO:0000256" key="2">
    <source>
        <dbReference type="SAM" id="Coils"/>
    </source>
</evidence>
<dbReference type="Pfam" id="PF13374">
    <property type="entry name" value="TPR_10"/>
    <property type="match status" value="1"/>
</dbReference>
<name>A0ABT2EK74_9BACT</name>
<dbReference type="RefSeq" id="WP_259094018.1">
    <property type="nucleotide sequence ID" value="NZ_CP130454.1"/>
</dbReference>
<accession>A0ABT2EK74</accession>
<evidence type="ECO:0000313" key="5">
    <source>
        <dbReference type="Proteomes" id="UP001204798"/>
    </source>
</evidence>
<keyword evidence="2" id="KW-0175">Coiled coil</keyword>
<dbReference type="InterPro" id="IPR024983">
    <property type="entry name" value="CHAT_dom"/>
</dbReference>
<dbReference type="EMBL" id="JANUCP010000001">
    <property type="protein sequence ID" value="MCS3918331.1"/>
    <property type="molecule type" value="Genomic_DNA"/>
</dbReference>
<dbReference type="SUPFAM" id="SSF48452">
    <property type="entry name" value="TPR-like"/>
    <property type="match status" value="2"/>
</dbReference>
<feature type="repeat" description="TPR" evidence="1">
    <location>
        <begin position="350"/>
        <end position="383"/>
    </location>
</feature>
<dbReference type="Pfam" id="PF13424">
    <property type="entry name" value="TPR_12"/>
    <property type="match status" value="3"/>
</dbReference>
<evidence type="ECO:0000259" key="3">
    <source>
        <dbReference type="Pfam" id="PF12770"/>
    </source>
</evidence>
<dbReference type="Gene3D" id="1.25.40.10">
    <property type="entry name" value="Tetratricopeptide repeat domain"/>
    <property type="match status" value="2"/>
</dbReference>
<keyword evidence="1" id="KW-0802">TPR repeat</keyword>
<evidence type="ECO:0000256" key="1">
    <source>
        <dbReference type="PROSITE-ProRule" id="PRU00339"/>
    </source>
</evidence>
<feature type="coiled-coil region" evidence="2">
    <location>
        <begin position="585"/>
        <end position="633"/>
    </location>
</feature>